<dbReference type="PANTHER" id="PTHR45641">
    <property type="entry name" value="TETRATRICOPEPTIDE REPEAT PROTEIN (AFU_ORTHOLOGUE AFUA_6G03870)"/>
    <property type="match status" value="1"/>
</dbReference>
<keyword evidence="2" id="KW-0802">TPR repeat</keyword>
<proteinExistence type="predicted"/>
<protein>
    <submittedName>
        <fullName evidence="3">Tetratricopeptide repeat protein</fullName>
    </submittedName>
</protein>
<dbReference type="KEGG" id="knv:Pan216_29610"/>
<evidence type="ECO:0000256" key="1">
    <source>
        <dbReference type="ARBA" id="ARBA00022737"/>
    </source>
</evidence>
<organism evidence="3 4">
    <name type="scientific">Kolteria novifilia</name>
    <dbReference type="NCBI Taxonomy" id="2527975"/>
    <lineage>
        <taxon>Bacteria</taxon>
        <taxon>Pseudomonadati</taxon>
        <taxon>Planctomycetota</taxon>
        <taxon>Planctomycetia</taxon>
        <taxon>Kolteriales</taxon>
        <taxon>Kolteriaceae</taxon>
        <taxon>Kolteria</taxon>
    </lineage>
</organism>
<dbReference type="InterPro" id="IPR011990">
    <property type="entry name" value="TPR-like_helical_dom_sf"/>
</dbReference>
<reference evidence="3 4" key="1">
    <citation type="submission" date="2019-02" db="EMBL/GenBank/DDBJ databases">
        <title>Deep-cultivation of Planctomycetes and their phenomic and genomic characterization uncovers novel biology.</title>
        <authorList>
            <person name="Wiegand S."/>
            <person name="Jogler M."/>
            <person name="Boedeker C."/>
            <person name="Pinto D."/>
            <person name="Vollmers J."/>
            <person name="Rivas-Marin E."/>
            <person name="Kohn T."/>
            <person name="Peeters S.H."/>
            <person name="Heuer A."/>
            <person name="Rast P."/>
            <person name="Oberbeckmann S."/>
            <person name="Bunk B."/>
            <person name="Jeske O."/>
            <person name="Meyerdierks A."/>
            <person name="Storesund J.E."/>
            <person name="Kallscheuer N."/>
            <person name="Luecker S."/>
            <person name="Lage O.M."/>
            <person name="Pohl T."/>
            <person name="Merkel B.J."/>
            <person name="Hornburger P."/>
            <person name="Mueller R.-W."/>
            <person name="Bruemmer F."/>
            <person name="Labrenz M."/>
            <person name="Spormann A.M."/>
            <person name="Op den Camp H."/>
            <person name="Overmann J."/>
            <person name="Amann R."/>
            <person name="Jetten M.S.M."/>
            <person name="Mascher T."/>
            <person name="Medema M.H."/>
            <person name="Devos D.P."/>
            <person name="Kaster A.-K."/>
            <person name="Ovreas L."/>
            <person name="Rohde M."/>
            <person name="Galperin M.Y."/>
            <person name="Jogler C."/>
        </authorList>
    </citation>
    <scope>NUCLEOTIDE SEQUENCE [LARGE SCALE GENOMIC DNA]</scope>
    <source>
        <strain evidence="3 4">Pan216</strain>
    </source>
</reference>
<accession>A0A518B550</accession>
<dbReference type="Pfam" id="PF13424">
    <property type="entry name" value="TPR_12"/>
    <property type="match status" value="1"/>
</dbReference>
<keyword evidence="4" id="KW-1185">Reference proteome</keyword>
<dbReference type="AlphaFoldDB" id="A0A518B550"/>
<dbReference type="SMART" id="SM00028">
    <property type="entry name" value="TPR"/>
    <property type="match status" value="4"/>
</dbReference>
<dbReference type="SUPFAM" id="SSF48452">
    <property type="entry name" value="TPR-like"/>
    <property type="match status" value="1"/>
</dbReference>
<keyword evidence="1" id="KW-0677">Repeat</keyword>
<evidence type="ECO:0000313" key="4">
    <source>
        <dbReference type="Proteomes" id="UP000317093"/>
    </source>
</evidence>
<dbReference type="Gene3D" id="1.25.40.10">
    <property type="entry name" value="Tetratricopeptide repeat domain"/>
    <property type="match status" value="2"/>
</dbReference>
<name>A0A518B550_9BACT</name>
<dbReference type="InterPro" id="IPR019734">
    <property type="entry name" value="TPR_rpt"/>
</dbReference>
<dbReference type="EMBL" id="CP036279">
    <property type="protein sequence ID" value="QDU62095.1"/>
    <property type="molecule type" value="Genomic_DNA"/>
</dbReference>
<evidence type="ECO:0000256" key="2">
    <source>
        <dbReference type="ARBA" id="ARBA00022803"/>
    </source>
</evidence>
<dbReference type="Proteomes" id="UP000317093">
    <property type="component" value="Chromosome"/>
</dbReference>
<dbReference type="Pfam" id="PF13374">
    <property type="entry name" value="TPR_10"/>
    <property type="match status" value="3"/>
</dbReference>
<sequence>MFRGEGIGVLVAMSLVAPTANTAESPTLSFKDHFERDTRSNYVTAGEVTWAPGSLVLPPNAAVGTRFAGALRVAVRTRVEIPESSTVDQAVTHRFYSARGGDLAVTFISRARDSGGASGFLVQRLSRDSAGQDVVEELGRFATKGESIGGEWRLEFRRGLLEVARGEREAFVYDQALAEPIVGVAVMNRGTGVLECRQFDFEAFPEPILDDEAKERLRQADDLLVTARQEANRGDSTSAIADAQRAIWLRSRTLSEDHLTVADGLVELGRIFYVRGDLGRALDAGRQALKVRQATLGEHHPEATAGLIDVALYHKTLRQFDTAGRLYERALEQCREVLGERHQRTAVCLDNLAGLHVSLGRLAEARGLREQALAIFQTTLGPYHPESISCLHNLASLRHAQGKRDDALALYREALAGGRRLHGEHNAEVATMLENLSQLQLERGDWRASRRFAQECMSVRTSLFGKEHPATRRIESLLAKIDREEGRSEPN</sequence>
<dbReference type="PANTHER" id="PTHR45641:SF19">
    <property type="entry name" value="NEPHROCYSTIN-3"/>
    <property type="match status" value="1"/>
</dbReference>
<evidence type="ECO:0000313" key="3">
    <source>
        <dbReference type="EMBL" id="QDU62095.1"/>
    </source>
</evidence>
<gene>
    <name evidence="3" type="ORF">Pan216_29610</name>
</gene>